<dbReference type="Gene3D" id="1.10.20.10">
    <property type="entry name" value="Histone, subunit A"/>
    <property type="match status" value="1"/>
</dbReference>
<evidence type="ECO:0000313" key="10">
    <source>
        <dbReference type="Proteomes" id="UP000308730"/>
    </source>
</evidence>
<name>A0A4S4N738_9APHY</name>
<dbReference type="GO" id="GO:0046982">
    <property type="term" value="F:protein heterodimerization activity"/>
    <property type="evidence" value="ECO:0007669"/>
    <property type="project" value="InterPro"/>
</dbReference>
<evidence type="ECO:0000256" key="6">
    <source>
        <dbReference type="ARBA" id="ARBA00023242"/>
    </source>
</evidence>
<dbReference type="InterPro" id="IPR006565">
    <property type="entry name" value="BTP"/>
</dbReference>
<dbReference type="PANTHER" id="PTHR46469:SF1">
    <property type="entry name" value="TRANSCRIPTION INITIATION FACTOR TFIID SUBUNIT 8"/>
    <property type="match status" value="1"/>
</dbReference>
<dbReference type="SMART" id="SM00576">
    <property type="entry name" value="BTP"/>
    <property type="match status" value="1"/>
</dbReference>
<feature type="compositionally biased region" description="Polar residues" evidence="7">
    <location>
        <begin position="40"/>
        <end position="49"/>
    </location>
</feature>
<evidence type="ECO:0000256" key="5">
    <source>
        <dbReference type="ARBA" id="ARBA00023163"/>
    </source>
</evidence>
<keyword evidence="6" id="KW-0539">Nucleus</keyword>
<gene>
    <name evidence="9" type="ORF">EUX98_g374</name>
</gene>
<comment type="caution">
    <text evidence="9">The sequence shown here is derived from an EMBL/GenBank/DDBJ whole genome shotgun (WGS) entry which is preliminary data.</text>
</comment>
<sequence length="286" mass="31295">MATDVSYYSTQQAAYGSFQAAVYPTAATYPGQSQFQAQYPGQGSYSMYGNNPPGSPVETPSAPEAPGPSVSPEIASSAMQKLILSELQDAGFDAASAMAMDRFEHETIAFIEKLFTFAHDYANHANRTGPVAVDLILASKRYGVDPREMYRTARCTEPAFTDNSELGTTVLDLPPPRTPSPELLPSDDEDSLPVVPATLRVLPHNFYLPALPPKHTYLHTPISPPKKAALPSLEKKLKNASVVQESLKNLLLATEDNNSSEDKVLFDAAVNWESTVHPRKRWRLDQ</sequence>
<keyword evidence="5" id="KW-0804">Transcription</keyword>
<comment type="subcellular location">
    <subcellularLocation>
        <location evidence="1">Nucleus</location>
    </subcellularLocation>
</comment>
<dbReference type="Proteomes" id="UP000308730">
    <property type="component" value="Unassembled WGS sequence"/>
</dbReference>
<proteinExistence type="inferred from homology"/>
<keyword evidence="4" id="KW-0805">Transcription regulation</keyword>
<dbReference type="InterPro" id="IPR037818">
    <property type="entry name" value="TAF8"/>
</dbReference>
<dbReference type="OrthoDB" id="2193813at2759"/>
<evidence type="ECO:0000256" key="4">
    <source>
        <dbReference type="ARBA" id="ARBA00023015"/>
    </source>
</evidence>
<dbReference type="InterPro" id="IPR009072">
    <property type="entry name" value="Histone-fold"/>
</dbReference>
<organism evidence="9 10">
    <name type="scientific">Antrodiella citrinella</name>
    <dbReference type="NCBI Taxonomy" id="2447956"/>
    <lineage>
        <taxon>Eukaryota</taxon>
        <taxon>Fungi</taxon>
        <taxon>Dikarya</taxon>
        <taxon>Basidiomycota</taxon>
        <taxon>Agaricomycotina</taxon>
        <taxon>Agaricomycetes</taxon>
        <taxon>Polyporales</taxon>
        <taxon>Steccherinaceae</taxon>
        <taxon>Antrodiella</taxon>
    </lineage>
</organism>
<feature type="region of interest" description="Disordered" evidence="7">
    <location>
        <begin position="165"/>
        <end position="190"/>
    </location>
</feature>
<evidence type="ECO:0000256" key="7">
    <source>
        <dbReference type="SAM" id="MobiDB-lite"/>
    </source>
</evidence>
<feature type="domain" description="Bromodomain associated" evidence="8">
    <location>
        <begin position="72"/>
        <end position="148"/>
    </location>
</feature>
<dbReference type="PANTHER" id="PTHR46469">
    <property type="entry name" value="TRANSCRIPTION INITIATION FACTOR TFIID SUBUNIT 8"/>
    <property type="match status" value="1"/>
</dbReference>
<dbReference type="GO" id="GO:0006367">
    <property type="term" value="P:transcription initiation at RNA polymerase II promoter"/>
    <property type="evidence" value="ECO:0007669"/>
    <property type="project" value="TreeGrafter"/>
</dbReference>
<feature type="region of interest" description="Disordered" evidence="7">
    <location>
        <begin position="40"/>
        <end position="72"/>
    </location>
</feature>
<keyword evidence="10" id="KW-1185">Reference proteome</keyword>
<evidence type="ECO:0000256" key="3">
    <source>
        <dbReference type="ARBA" id="ARBA00017307"/>
    </source>
</evidence>
<dbReference type="AlphaFoldDB" id="A0A4S4N738"/>
<comment type="similarity">
    <text evidence="2">Belongs to the TAF8 family.</text>
</comment>
<dbReference type="Pfam" id="PF10406">
    <property type="entry name" value="TAF8_C"/>
    <property type="match status" value="1"/>
</dbReference>
<reference evidence="9 10" key="1">
    <citation type="submission" date="2019-02" db="EMBL/GenBank/DDBJ databases">
        <title>Genome sequencing of the rare red list fungi Antrodiella citrinella (Flaviporus citrinellus).</title>
        <authorList>
            <person name="Buettner E."/>
            <person name="Kellner H."/>
        </authorList>
    </citation>
    <scope>NUCLEOTIDE SEQUENCE [LARGE SCALE GENOMIC DNA]</scope>
    <source>
        <strain evidence="9 10">DSM 108506</strain>
    </source>
</reference>
<dbReference type="GO" id="GO:0005669">
    <property type="term" value="C:transcription factor TFIID complex"/>
    <property type="evidence" value="ECO:0007669"/>
    <property type="project" value="InterPro"/>
</dbReference>
<accession>A0A4S4N738</accession>
<evidence type="ECO:0000259" key="8">
    <source>
        <dbReference type="SMART" id="SM00576"/>
    </source>
</evidence>
<dbReference type="Pfam" id="PF07524">
    <property type="entry name" value="Bromo_TP"/>
    <property type="match status" value="1"/>
</dbReference>
<evidence type="ECO:0000256" key="2">
    <source>
        <dbReference type="ARBA" id="ARBA00008767"/>
    </source>
</evidence>
<evidence type="ECO:0000256" key="1">
    <source>
        <dbReference type="ARBA" id="ARBA00004123"/>
    </source>
</evidence>
<protein>
    <recommendedName>
        <fullName evidence="3">Transcription initiation factor TFIID subunit 8</fullName>
    </recommendedName>
</protein>
<evidence type="ECO:0000313" key="9">
    <source>
        <dbReference type="EMBL" id="THH33828.1"/>
    </source>
</evidence>
<dbReference type="EMBL" id="SGPM01000003">
    <property type="protein sequence ID" value="THH33828.1"/>
    <property type="molecule type" value="Genomic_DNA"/>
</dbReference>
<dbReference type="CDD" id="cd00076">
    <property type="entry name" value="HFD_SF"/>
    <property type="match status" value="1"/>
</dbReference>
<dbReference type="InterPro" id="IPR019473">
    <property type="entry name" value="TFIID_su8_C"/>
</dbReference>